<organism evidence="2 3">
    <name type="scientific">Cupriavidus taiwanensis</name>
    <dbReference type="NCBI Taxonomy" id="164546"/>
    <lineage>
        <taxon>Bacteria</taxon>
        <taxon>Pseudomonadati</taxon>
        <taxon>Pseudomonadota</taxon>
        <taxon>Betaproteobacteria</taxon>
        <taxon>Burkholderiales</taxon>
        <taxon>Burkholderiaceae</taxon>
        <taxon>Cupriavidus</taxon>
    </lineage>
</organism>
<dbReference type="Proteomes" id="UP000257139">
    <property type="component" value="Chromosome CBM2594_b"/>
</dbReference>
<evidence type="ECO:0000256" key="1">
    <source>
        <dbReference type="SAM" id="MobiDB-lite"/>
    </source>
</evidence>
<feature type="region of interest" description="Disordered" evidence="1">
    <location>
        <begin position="1"/>
        <end position="69"/>
    </location>
</feature>
<dbReference type="AlphaFoldDB" id="A0A7Z7NNT1"/>
<evidence type="ECO:0000313" key="3">
    <source>
        <dbReference type="Proteomes" id="UP000257139"/>
    </source>
</evidence>
<name>A0A7Z7NNT1_9BURK</name>
<gene>
    <name evidence="2" type="ORF">CBM2594_B40012</name>
</gene>
<accession>A0A7Z7NNT1</accession>
<reference evidence="2 3" key="1">
    <citation type="submission" date="2018-01" db="EMBL/GenBank/DDBJ databases">
        <authorList>
            <person name="Clerissi C."/>
        </authorList>
    </citation>
    <scope>NUCLEOTIDE SEQUENCE [LARGE SCALE GENOMIC DNA]</scope>
    <source>
        <strain evidence="2">Cupriavidus taiwanensis STM 6021</strain>
    </source>
</reference>
<evidence type="ECO:0000313" key="2">
    <source>
        <dbReference type="EMBL" id="SPC22677.1"/>
    </source>
</evidence>
<dbReference type="EMBL" id="LT978514">
    <property type="protein sequence ID" value="SPC22677.1"/>
    <property type="molecule type" value="Genomic_DNA"/>
</dbReference>
<proteinExistence type="predicted"/>
<sequence>MPDVRPRVSAGRMPRPPGRDHAARLPGGASRTDPAGALPGLRRQARQAAQGGGTGPLNRALGRGGTQLY</sequence>
<protein>
    <submittedName>
        <fullName evidence="2">Uncharacterized protein</fullName>
    </submittedName>
</protein>